<feature type="transmembrane region" description="Helical" evidence="9">
    <location>
        <begin position="303"/>
        <end position="323"/>
    </location>
</feature>
<dbReference type="PROSITE" id="PS50893">
    <property type="entry name" value="ABC_TRANSPORTER_2"/>
    <property type="match status" value="1"/>
</dbReference>
<dbReference type="GO" id="GO:0015188">
    <property type="term" value="F:L-isoleucine transmembrane transporter activity"/>
    <property type="evidence" value="ECO:0007669"/>
    <property type="project" value="TreeGrafter"/>
</dbReference>
<feature type="transmembrane region" description="Helical" evidence="9">
    <location>
        <begin position="579"/>
        <end position="600"/>
    </location>
</feature>
<dbReference type="GO" id="GO:0015808">
    <property type="term" value="P:L-alanine transport"/>
    <property type="evidence" value="ECO:0007669"/>
    <property type="project" value="TreeGrafter"/>
</dbReference>
<evidence type="ECO:0000256" key="8">
    <source>
        <dbReference type="ARBA" id="ARBA00023136"/>
    </source>
</evidence>
<feature type="domain" description="ABC transporter" evidence="10">
    <location>
        <begin position="648"/>
        <end position="891"/>
    </location>
</feature>
<dbReference type="InterPro" id="IPR043428">
    <property type="entry name" value="LivM-like"/>
</dbReference>
<dbReference type="InterPro" id="IPR051120">
    <property type="entry name" value="ABC_AA/LPS_Transport"/>
</dbReference>
<comment type="caution">
    <text evidence="12">The sequence shown here is derived from an EMBL/GenBank/DDBJ whole genome shotgun (WGS) entry which is preliminary data.</text>
</comment>
<keyword evidence="6 12" id="KW-0067">ATP-binding</keyword>
<dbReference type="SUPFAM" id="SSF52540">
    <property type="entry name" value="P-loop containing nucleoside triphosphate hydrolases"/>
    <property type="match status" value="1"/>
</dbReference>
<dbReference type="GO" id="GO:1903805">
    <property type="term" value="P:L-valine import across plasma membrane"/>
    <property type="evidence" value="ECO:0007669"/>
    <property type="project" value="TreeGrafter"/>
</dbReference>
<feature type="transmembrane region" description="Helical" evidence="9">
    <location>
        <begin position="264"/>
        <end position="282"/>
    </location>
</feature>
<dbReference type="Proteomes" id="UP000297963">
    <property type="component" value="Unassembled WGS sequence"/>
</dbReference>
<dbReference type="PANTHER" id="PTHR45772">
    <property type="entry name" value="CONSERVED COMPONENT OF ABC TRANSPORTER FOR NATURAL AMINO ACIDS-RELATED"/>
    <property type="match status" value="1"/>
</dbReference>
<accession>A0A1I2Y216</accession>
<reference evidence="11 13" key="1">
    <citation type="submission" date="2016-10" db="EMBL/GenBank/DDBJ databases">
        <authorList>
            <person name="Varghese N."/>
            <person name="Submissions S."/>
        </authorList>
    </citation>
    <scope>NUCLEOTIDE SEQUENCE [LARGE SCALE GENOMIC DNA]</scope>
    <source>
        <strain evidence="11 13">GMCC 1.11211</strain>
    </source>
</reference>
<proteinExistence type="predicted"/>
<feature type="transmembrane region" description="Helical" evidence="9">
    <location>
        <begin position="6"/>
        <end position="27"/>
    </location>
</feature>
<feature type="transmembrane region" description="Helical" evidence="9">
    <location>
        <begin position="218"/>
        <end position="235"/>
    </location>
</feature>
<organism evidence="12 14">
    <name type="scientific">Cryobacterium levicorallinum</name>
    <dbReference type="NCBI Taxonomy" id="995038"/>
    <lineage>
        <taxon>Bacteria</taxon>
        <taxon>Bacillati</taxon>
        <taxon>Actinomycetota</taxon>
        <taxon>Actinomycetes</taxon>
        <taxon>Micrococcales</taxon>
        <taxon>Microbacteriaceae</taxon>
        <taxon>Cryobacterium</taxon>
    </lineage>
</organism>
<dbReference type="InterPro" id="IPR027417">
    <property type="entry name" value="P-loop_NTPase"/>
</dbReference>
<feature type="transmembrane region" description="Helical" evidence="9">
    <location>
        <begin position="143"/>
        <end position="160"/>
    </location>
</feature>
<gene>
    <name evidence="12" type="ORF">E3O11_08445</name>
    <name evidence="11" type="ORF">SAMN05216274_101234</name>
</gene>
<dbReference type="RefSeq" id="WP_092448049.1">
    <property type="nucleotide sequence ID" value="NZ_BKAC01000003.1"/>
</dbReference>
<feature type="transmembrane region" description="Helical" evidence="9">
    <location>
        <begin position="381"/>
        <end position="399"/>
    </location>
</feature>
<dbReference type="InterPro" id="IPR003593">
    <property type="entry name" value="AAA+_ATPase"/>
</dbReference>
<evidence type="ECO:0000313" key="14">
    <source>
        <dbReference type="Proteomes" id="UP000297963"/>
    </source>
</evidence>
<feature type="transmembrane region" description="Helical" evidence="9">
    <location>
        <begin position="192"/>
        <end position="212"/>
    </location>
</feature>
<evidence type="ECO:0000256" key="9">
    <source>
        <dbReference type="SAM" id="Phobius"/>
    </source>
</evidence>
<dbReference type="InterPro" id="IPR032823">
    <property type="entry name" value="BCA_ABC_TP_C"/>
</dbReference>
<dbReference type="PANTHER" id="PTHR45772:SF7">
    <property type="entry name" value="AMINO ACID ABC TRANSPORTER ATP-BINDING PROTEIN"/>
    <property type="match status" value="1"/>
</dbReference>
<feature type="transmembrane region" description="Helical" evidence="9">
    <location>
        <begin position="458"/>
        <end position="476"/>
    </location>
</feature>
<feature type="transmembrane region" description="Helical" evidence="9">
    <location>
        <begin position="406"/>
        <end position="425"/>
    </location>
</feature>
<dbReference type="EMBL" id="SOFE01000014">
    <property type="protein sequence ID" value="TFB85061.1"/>
    <property type="molecule type" value="Genomic_DNA"/>
</dbReference>
<dbReference type="CDD" id="cd03219">
    <property type="entry name" value="ABC_Mj1267_LivG_branched"/>
    <property type="match status" value="1"/>
</dbReference>
<evidence type="ECO:0000256" key="2">
    <source>
        <dbReference type="ARBA" id="ARBA00022448"/>
    </source>
</evidence>
<dbReference type="GO" id="GO:0015192">
    <property type="term" value="F:L-phenylalanine transmembrane transporter activity"/>
    <property type="evidence" value="ECO:0007669"/>
    <property type="project" value="TreeGrafter"/>
</dbReference>
<keyword evidence="13" id="KW-1185">Reference proteome</keyword>
<keyword evidence="4 9" id="KW-0812">Transmembrane</keyword>
<evidence type="ECO:0000313" key="13">
    <source>
        <dbReference type="Proteomes" id="UP000199681"/>
    </source>
</evidence>
<dbReference type="GO" id="GO:1903806">
    <property type="term" value="P:L-isoleucine import across plasma membrane"/>
    <property type="evidence" value="ECO:0007669"/>
    <property type="project" value="TreeGrafter"/>
</dbReference>
<dbReference type="GO" id="GO:0005886">
    <property type="term" value="C:plasma membrane"/>
    <property type="evidence" value="ECO:0007669"/>
    <property type="project" value="UniProtKB-SubCell"/>
</dbReference>
<keyword evidence="8 9" id="KW-0472">Membrane</keyword>
<feature type="transmembrane region" description="Helical" evidence="9">
    <location>
        <begin position="507"/>
        <end position="526"/>
    </location>
</feature>
<dbReference type="Pfam" id="PF02653">
    <property type="entry name" value="BPD_transp_2"/>
    <property type="match status" value="2"/>
</dbReference>
<keyword evidence="7 9" id="KW-1133">Transmembrane helix</keyword>
<protein>
    <submittedName>
        <fullName evidence="12">ATP-binding cassette domain-containing protein</fullName>
    </submittedName>
    <submittedName>
        <fullName evidence="11">Sulfate-transporting ATPase</fullName>
    </submittedName>
</protein>
<keyword evidence="5" id="KW-0547">Nucleotide-binding</keyword>
<evidence type="ECO:0000256" key="4">
    <source>
        <dbReference type="ARBA" id="ARBA00022692"/>
    </source>
</evidence>
<dbReference type="Pfam" id="PF12399">
    <property type="entry name" value="BCA_ABC_TP_C"/>
    <property type="match status" value="1"/>
</dbReference>
<evidence type="ECO:0000256" key="1">
    <source>
        <dbReference type="ARBA" id="ARBA00004651"/>
    </source>
</evidence>
<dbReference type="GO" id="GO:0042941">
    <property type="term" value="P:D-alanine transmembrane transport"/>
    <property type="evidence" value="ECO:0007669"/>
    <property type="project" value="TreeGrafter"/>
</dbReference>
<evidence type="ECO:0000259" key="10">
    <source>
        <dbReference type="PROSITE" id="PS50893"/>
    </source>
</evidence>
<dbReference type="CDD" id="cd06581">
    <property type="entry name" value="TM_PBP1_LivM_like"/>
    <property type="match status" value="1"/>
</dbReference>
<feature type="transmembrane region" description="Helical" evidence="9">
    <location>
        <begin position="63"/>
        <end position="84"/>
    </location>
</feature>
<keyword evidence="3" id="KW-1003">Cell membrane</keyword>
<dbReference type="GO" id="GO:0005524">
    <property type="term" value="F:ATP binding"/>
    <property type="evidence" value="ECO:0007669"/>
    <property type="project" value="UniProtKB-KW"/>
</dbReference>
<dbReference type="GO" id="GO:0016887">
    <property type="term" value="F:ATP hydrolysis activity"/>
    <property type="evidence" value="ECO:0007669"/>
    <property type="project" value="InterPro"/>
</dbReference>
<dbReference type="Gene3D" id="3.40.50.300">
    <property type="entry name" value="P-loop containing nucleotide triphosphate hydrolases"/>
    <property type="match status" value="1"/>
</dbReference>
<name>A0A1I2Y216_9MICO</name>
<dbReference type="EMBL" id="FOPW01000001">
    <property type="protein sequence ID" value="SFH18361.1"/>
    <property type="molecule type" value="Genomic_DNA"/>
</dbReference>
<dbReference type="STRING" id="995038.SAMN05216274_101234"/>
<dbReference type="Pfam" id="PF00005">
    <property type="entry name" value="ABC_tran"/>
    <property type="match status" value="1"/>
</dbReference>
<evidence type="ECO:0000256" key="3">
    <source>
        <dbReference type="ARBA" id="ARBA00022475"/>
    </source>
</evidence>
<feature type="transmembrane region" description="Helical" evidence="9">
    <location>
        <begin position="329"/>
        <end position="351"/>
    </location>
</feature>
<keyword evidence="2" id="KW-0813">Transport</keyword>
<dbReference type="CDD" id="cd06582">
    <property type="entry name" value="TM_PBP1_LivH_like"/>
    <property type="match status" value="1"/>
</dbReference>
<evidence type="ECO:0000313" key="11">
    <source>
        <dbReference type="EMBL" id="SFH18361.1"/>
    </source>
</evidence>
<dbReference type="InterPro" id="IPR001851">
    <property type="entry name" value="ABC_transp_permease"/>
</dbReference>
<evidence type="ECO:0000256" key="6">
    <source>
        <dbReference type="ARBA" id="ARBA00022840"/>
    </source>
</evidence>
<comment type="subcellular location">
    <subcellularLocation>
        <location evidence="1">Cell membrane</location>
        <topology evidence="1">Multi-pass membrane protein</topology>
    </subcellularLocation>
</comment>
<reference evidence="12 14" key="2">
    <citation type="submission" date="2019-03" db="EMBL/GenBank/DDBJ databases">
        <title>Genomics of glacier-inhabiting Cryobacterium strains.</title>
        <authorList>
            <person name="Liu Q."/>
            <person name="Xin Y.-H."/>
        </authorList>
    </citation>
    <scope>NUCLEOTIDE SEQUENCE [LARGE SCALE GENOMIC DNA]</scope>
    <source>
        <strain evidence="12 14">Hh34</strain>
    </source>
</reference>
<sequence length="903" mass="95155">MEEVLRFALIGLGLGAMYSLASQGLVLIYRGSGVLNFAQGAVGMLGAYVYYEARTTFELPFLVSALIGIAASGIVGVLVQVVIMRRLKNASPLARIVATLGILLTLQSLAVLKYGGRTTFVTPELPQGVIPLSGSIVLPWDRLIMVVIAVVLTVILWAVYKYSRFGLGTSAVAENELAASTLGWSSDRIAMINWAVGSALAGLAAILVSPIITLQVSVMTNLVLAAMATALIAGFRSFPIALVAGLVIGMMQTAVGRFSADIPGLADSLPLVAIVIILLVRGKSLPLRDYIFQKLPLVGSGRIRWRIVVPVLVAAAILIIAVPPRWQDALTITIAAAMITLSIVLLTGYAGQISLAQFAMAGFGAFIAGRMVSIWHVSFEVALISGILATIPVGILIALPAVRTRGITLAVVTLGLGTTLEFMVFNSDFLTGGFFGTQIGQPLLFGLNISAIVHPERYGLVALGLLLLMTLVVGNIRRGRSGRKLIAVRTNERAAAALGISITSAKLYAFGVAAGIAACGGIILAFRSESIVFGSTFTSFNSISAVGWAMIGGIGFLLGPLFGATLAPGSIGAALLNAIPGEFSTFLPLVSGVLIIFFVIQNQNGVAKEMSTLFKGLLPKLARDAKAHSSKELMVPNAASVRVSQKVLEVRNLTVRYGGTVAVEGVTLTVRPGQVLGLIGPNGAGKTSIIDAITGFAPQTEGDVILDGVKMNDLSAMRRARAGVSRSFQSLELFEDCTVLDNLLTAADPFESGSYFLEIFRPSKPRLSPATIEAIREFDLADELDTVVENLPYGKRRLVALARAVAIEPSILLLDEPAAGLGDVESAELAEMVRKLAKNWGIGVLLVEHDMNFVMGLCDEIVVVDFGKKIAEGSPAEVRGDSLVLEAYLGAPSSEEITEGMNR</sequence>
<evidence type="ECO:0000256" key="5">
    <source>
        <dbReference type="ARBA" id="ARBA00022741"/>
    </source>
</evidence>
<dbReference type="Proteomes" id="UP000199681">
    <property type="component" value="Unassembled WGS sequence"/>
</dbReference>
<dbReference type="GO" id="GO:0005304">
    <property type="term" value="F:L-valine transmembrane transporter activity"/>
    <property type="evidence" value="ECO:0007669"/>
    <property type="project" value="TreeGrafter"/>
</dbReference>
<evidence type="ECO:0000256" key="7">
    <source>
        <dbReference type="ARBA" id="ARBA00022989"/>
    </source>
</evidence>
<dbReference type="InterPro" id="IPR003439">
    <property type="entry name" value="ABC_transporter-like_ATP-bd"/>
</dbReference>
<dbReference type="SMART" id="SM00382">
    <property type="entry name" value="AAA"/>
    <property type="match status" value="1"/>
</dbReference>
<dbReference type="AlphaFoldDB" id="A0A1I2Y216"/>
<evidence type="ECO:0000313" key="12">
    <source>
        <dbReference type="EMBL" id="TFB85061.1"/>
    </source>
</evidence>
<feature type="transmembrane region" description="Helical" evidence="9">
    <location>
        <begin position="546"/>
        <end position="567"/>
    </location>
</feature>
<feature type="transmembrane region" description="Helical" evidence="9">
    <location>
        <begin position="96"/>
        <end position="116"/>
    </location>
</feature>